<keyword evidence="5" id="KW-1185">Reference proteome</keyword>
<gene>
    <name evidence="4" type="ORF">E4O86_02625</name>
</gene>
<organism evidence="4 5">
    <name type="scientific">Propylenella binzhouense</name>
    <dbReference type="NCBI Taxonomy" id="2555902"/>
    <lineage>
        <taxon>Bacteria</taxon>
        <taxon>Pseudomonadati</taxon>
        <taxon>Pseudomonadota</taxon>
        <taxon>Alphaproteobacteria</taxon>
        <taxon>Hyphomicrobiales</taxon>
        <taxon>Propylenellaceae</taxon>
        <taxon>Propylenella</taxon>
    </lineage>
</organism>
<dbReference type="AlphaFoldDB" id="A0A964T1C6"/>
<comment type="similarity">
    <text evidence="1">Belongs to the ClpA/ClpB family.</text>
</comment>
<feature type="region of interest" description="Disordered" evidence="2">
    <location>
        <begin position="57"/>
        <end position="86"/>
    </location>
</feature>
<dbReference type="Pfam" id="PF02861">
    <property type="entry name" value="Clp_N"/>
    <property type="match status" value="1"/>
</dbReference>
<evidence type="ECO:0000256" key="2">
    <source>
        <dbReference type="SAM" id="MobiDB-lite"/>
    </source>
</evidence>
<evidence type="ECO:0000259" key="3">
    <source>
        <dbReference type="Pfam" id="PF02861"/>
    </source>
</evidence>
<proteinExistence type="inferred from homology"/>
<feature type="domain" description="Clp R" evidence="3">
    <location>
        <begin position="88"/>
        <end position="137"/>
    </location>
</feature>
<sequence length="146" mass="16368">MAEQRSTADGDTRTLDIGEADYLRLARQQRQSSPLESLFGRRGGLFDKFFGDEFLGRSPFGERGGLSEPTAPRALDRARRSGEAEERISDHAKELLQSAARHAVEHRRTEVDTEHLLIALTKSDVVRTIIAQFKVSTQGTVQSWSR</sequence>
<feature type="compositionally biased region" description="Basic and acidic residues" evidence="2">
    <location>
        <begin position="74"/>
        <end position="86"/>
    </location>
</feature>
<accession>A0A964T1C6</accession>
<dbReference type="InterPro" id="IPR004176">
    <property type="entry name" value="Clp_R_N"/>
</dbReference>
<reference evidence="4" key="1">
    <citation type="submission" date="2019-03" db="EMBL/GenBank/DDBJ databases">
        <title>Afifella sp. nov., isolated from activated sludge.</title>
        <authorList>
            <person name="Li Q."/>
            <person name="Liu Y."/>
        </authorList>
    </citation>
    <scope>NUCLEOTIDE SEQUENCE</scope>
    <source>
        <strain evidence="4">L72</strain>
    </source>
</reference>
<dbReference type="SUPFAM" id="SSF81923">
    <property type="entry name" value="Double Clp-N motif"/>
    <property type="match status" value="1"/>
</dbReference>
<dbReference type="Proteomes" id="UP000773614">
    <property type="component" value="Unassembled WGS sequence"/>
</dbReference>
<comment type="caution">
    <text evidence="4">The sequence shown here is derived from an EMBL/GenBank/DDBJ whole genome shotgun (WGS) entry which is preliminary data.</text>
</comment>
<dbReference type="EMBL" id="SPKJ01000004">
    <property type="protein sequence ID" value="MYZ46616.1"/>
    <property type="molecule type" value="Genomic_DNA"/>
</dbReference>
<dbReference type="Gene3D" id="1.10.1780.10">
    <property type="entry name" value="Clp, N-terminal domain"/>
    <property type="match status" value="1"/>
</dbReference>
<name>A0A964T1C6_9HYPH</name>
<protein>
    <recommendedName>
        <fullName evidence="3">Clp R domain-containing protein</fullName>
    </recommendedName>
</protein>
<evidence type="ECO:0000256" key="1">
    <source>
        <dbReference type="ARBA" id="ARBA00008675"/>
    </source>
</evidence>
<evidence type="ECO:0000313" key="5">
    <source>
        <dbReference type="Proteomes" id="UP000773614"/>
    </source>
</evidence>
<dbReference type="InterPro" id="IPR036628">
    <property type="entry name" value="Clp_N_dom_sf"/>
</dbReference>
<evidence type="ECO:0000313" key="4">
    <source>
        <dbReference type="EMBL" id="MYZ46616.1"/>
    </source>
</evidence>